<feature type="region of interest" description="Disordered" evidence="10">
    <location>
        <begin position="985"/>
        <end position="1065"/>
    </location>
</feature>
<feature type="region of interest" description="Disordered" evidence="10">
    <location>
        <begin position="1085"/>
        <end position="1126"/>
    </location>
</feature>
<name>A0A1I8HHL0_9PLAT</name>
<dbReference type="WBParaSite" id="maker-uti_cns_0006205-snap-gene-0.4-mRNA-1">
    <property type="protein sequence ID" value="maker-uti_cns_0006205-snap-gene-0.4-mRNA-1"/>
    <property type="gene ID" value="maker-uti_cns_0006205-snap-gene-0.4"/>
</dbReference>
<feature type="transmembrane region" description="Helical" evidence="11">
    <location>
        <begin position="2181"/>
        <end position="2200"/>
    </location>
</feature>
<feature type="domain" description="G-protein coupled receptors family 1 profile" evidence="12">
    <location>
        <begin position="2161"/>
        <end position="2242"/>
    </location>
</feature>
<evidence type="ECO:0000256" key="10">
    <source>
        <dbReference type="SAM" id="MobiDB-lite"/>
    </source>
</evidence>
<evidence type="ECO:0000313" key="13">
    <source>
        <dbReference type="Proteomes" id="UP000095280"/>
    </source>
</evidence>
<dbReference type="Gene3D" id="3.40.50.1440">
    <property type="entry name" value="Tubulin/FtsZ, GTPase domain"/>
    <property type="match status" value="1"/>
</dbReference>
<reference evidence="14" key="1">
    <citation type="submission" date="2016-11" db="UniProtKB">
        <authorList>
            <consortium name="WormBaseParasite"/>
        </authorList>
    </citation>
    <scope>IDENTIFICATION</scope>
</reference>
<organism evidence="13 14">
    <name type="scientific">Macrostomum lignano</name>
    <dbReference type="NCBI Taxonomy" id="282301"/>
    <lineage>
        <taxon>Eukaryota</taxon>
        <taxon>Metazoa</taxon>
        <taxon>Spiralia</taxon>
        <taxon>Lophotrochozoa</taxon>
        <taxon>Platyhelminthes</taxon>
        <taxon>Rhabditophora</taxon>
        <taxon>Macrostomorpha</taxon>
        <taxon>Macrostomida</taxon>
        <taxon>Macrostomidae</taxon>
        <taxon>Macrostomum</taxon>
    </lineage>
</organism>
<dbReference type="PANTHER" id="PTHR24248:SF125">
    <property type="entry name" value="DOPAMINE D2-LIKE RECEPTOR"/>
    <property type="match status" value="1"/>
</dbReference>
<dbReference type="PROSITE" id="PS50262">
    <property type="entry name" value="G_PROTEIN_RECEP_F1_2"/>
    <property type="match status" value="1"/>
</dbReference>
<feature type="compositionally biased region" description="Low complexity" evidence="10">
    <location>
        <begin position="2084"/>
        <end position="2102"/>
    </location>
</feature>
<evidence type="ECO:0000256" key="1">
    <source>
        <dbReference type="ARBA" id="ARBA00004651"/>
    </source>
</evidence>
<dbReference type="GO" id="GO:0001591">
    <property type="term" value="F:dopamine neurotransmitter receptor activity, coupled via Gi/Go"/>
    <property type="evidence" value="ECO:0007669"/>
    <property type="project" value="TreeGrafter"/>
</dbReference>
<evidence type="ECO:0000256" key="6">
    <source>
        <dbReference type="ARBA" id="ARBA00023136"/>
    </source>
</evidence>
<dbReference type="Gene3D" id="1.20.1070.10">
    <property type="entry name" value="Rhodopsin 7-helix transmembrane proteins"/>
    <property type="match status" value="1"/>
</dbReference>
<sequence>MQEIITIHIGQCGVCVGLKYWESLADEHGLDCQGQFFGSSPLQLEKIGVNFAESGSMRNARRRIACRDLPTGDLPVEICPPSFMFTSRNVAPVATDGSNVSAVESQVPRLVLVFERWSLRRIVQVVAFECPRGGSSSFGPGGSEFGRKDTTENRWELLRYVYTGDTILNLRRLQLYPESMMLGLTACVRFPGQLNLSPGKLASALVPLPTELSLLFPVPRMLRVNVRLRGRNARQFCAYAPPATRPDEAQDFFEQLSARVEETAQRDTVVVLRDLNAVPRRSERSLFVTPRENGIKQVLQDFLERQDMVSANTRFRKPPSRLAFGNMSNSLGACPTVWEHVQQFKSMSNNIWLLAVALRLVAQQHCARNSIGSTGLAMSRYSGLGPGAFAGEPTLESAFAVASIAFIECIWAAPSAATSGCGSWNNCEHVRIVHGFVIEYGELHLVGGKVHLANKQAAVWRGLQSNKVQVLVLAETADHFAFHVVHNLKLVVDQVLVVVEEGHCGSHVEHFADGVLELHLAGRSSFLHVAVVEAHNRAEPNRRNSDADANLLGRFEVLAEGQVERALLWQELNVDKSFVTYSTSSDDTLHDGSRVISFVTLPFMKSTRTRSCDFCASSSPDIIFFIIPSTSSFSMMLSGISPALSDSIMSRSSCGTSLLHASYSSISSWIFFRPMLRTSACLSSSVTPAFFERIDSTCITQSSGMYPVDMYFMLRNRPGVEALHLRDEAAVAESLFRLATLVEQQLHSRTVLLVHDEPTDEINAQIDRVVYETLSGESDCIVHELGLFDVLDTELLREVEVSQQQVPRRALQLVEHEVVVKHNVVVELVHSTGLDEVPRQLVQLSQVVLSSAVLIFAEHEWLLGNGSTQEVVCHDGVNVPSGLFVRQEVLLSHLDELSVVPEHYPDVVRLSLDQPAVLQLEFLEQLKYCLTNGVAQRRLIYLLTRDVASVLLQRFHDVVENVDLDKGCRRLVAIALTQQTDEIMLAAPVPNRPSTSIGQQRPPSTEAEPQHRATSSVGVQDRSSSQNASTKSDANSASVATYPKSTNAKSLSSSTTKGGSKVGCPTKSQSGSFWHFAGYWAASPAKPAQSKDAVDAKDGNVSKGGEVRVTDLSSATPTERSDTSVTDEDVFAPVGEQVQTIDFTKILTQGIPVTKNEQKKKSNLIGSLKKQVKNFFHEDRFGQITDEQGNVELPMDPYLQARDDHDSGLLPSQRLFRLARYEQLQLQDRNLQHKQRFKHLPTPGESVDDYEFAWLVKLQTQSAAPSAEDGWRSRGPRSRIGVDQSDGVIANENEDENQGADEPVETTKTIGNTHSSKVGTDTVDFNQRLETSLEPAKHGSQGKRSEYQRESEQEKARKAQLLSLCGLVAAPTSEVLSPEEQEARDKLCRELRQDFVDGSDGRYPCDCCELKEASAANSPFNSVAKYYDLLFARRKNDSFTVRFDLVHCLPRFLLHYKFHKQLYDCLDAEERQDLVKAATDITTSYNLGHCTLQVPHGKYRTNAYPAFFAYIIVPDHTKYLEIFEVCNPPVKPGVRQKKSSCAIPNWPDKSYVTEFWTYSKESSSSSDKDPRLTMKLYEKNVLRRLQLVKMPELLVTRRNPPSEVAKRKPAKQLRGEFDLFEDFLLIPHQEQPMLGFGSLEHPKHALESRSPKPDIKFLDRLLQAMNSYVRQHLNTRQRRLDGREDLSCTVNLSLHHSYAFKGHQRVYGFIGFPPASTYWAALVQEQRKNAALAETAVTQEDIRLMRAATAKAKSSIDNKQDQNDETRTQTSADRTIDGHDNEEIREKLKSCNFLLLSRLDISLARCSSGFSTVRRFGARISRCGGGGGGREANASSTVSSTSLNLALVGLAEARCCVSRAPPRRTAISNVYCRAGAERNSTIVPQPQRSTLDAAENLDGAAAALVGQAAGQLADVGAVGEVAGGQVGDQAVHGADAVLQQAVGVDAEHGNDLVNDVVHDLVLLLRSVGGGGEGHESEQADELMDIEPSELTGRRRQMDIEPSELTGRRRQMDIEPSELTGRRRQMDIEASELTGRRRQMDIEPSELTGRRRQMDIEPSEPELNPPHLLANMTALDRQSFLQALQSNSPEQAQQSASSLQPQLGRGRNVSSFGNLTGLESLTNFSQQLVNATLLTNSTTNEPLERRYWVLGLLLFPCFTIFGNILVVMAVYRERSLQSVTNYFIVSLAFADILVGAIVMPISVYVEVMDGVWPLAKILCDLWIMCDALFSTASILNLVAISID</sequence>
<dbReference type="GO" id="GO:0005886">
    <property type="term" value="C:plasma membrane"/>
    <property type="evidence" value="ECO:0007669"/>
    <property type="project" value="UniProtKB-SubCell"/>
</dbReference>
<evidence type="ECO:0000256" key="8">
    <source>
        <dbReference type="ARBA" id="ARBA00023170"/>
    </source>
</evidence>
<evidence type="ECO:0000259" key="12">
    <source>
        <dbReference type="PROSITE" id="PS50262"/>
    </source>
</evidence>
<keyword evidence="7" id="KW-1015">Disulfide bond</keyword>
<dbReference type="InterPro" id="IPR017452">
    <property type="entry name" value="GPCR_Rhodpsn_7TM"/>
</dbReference>
<dbReference type="PRINTS" id="PR00237">
    <property type="entry name" value="GPCRRHODOPSN"/>
</dbReference>
<keyword evidence="9" id="KW-0807">Transducer</keyword>
<keyword evidence="13" id="KW-1185">Reference proteome</keyword>
<feature type="compositionally biased region" description="Low complexity" evidence="10">
    <location>
        <begin position="1049"/>
        <end position="1059"/>
    </location>
</feature>
<keyword evidence="3 11" id="KW-0812">Transmembrane</keyword>
<feature type="region of interest" description="Disordered" evidence="10">
    <location>
        <begin position="1753"/>
        <end position="1781"/>
    </location>
</feature>
<feature type="compositionally biased region" description="Polar residues" evidence="10">
    <location>
        <begin position="1306"/>
        <end position="1330"/>
    </location>
</feature>
<dbReference type="Pfam" id="PF00001">
    <property type="entry name" value="7tm_1"/>
    <property type="match status" value="1"/>
</dbReference>
<dbReference type="InterPro" id="IPR036525">
    <property type="entry name" value="Tubulin/FtsZ_GTPase_sf"/>
</dbReference>
<dbReference type="GO" id="GO:0004930">
    <property type="term" value="F:G protein-coupled receptor activity"/>
    <property type="evidence" value="ECO:0007669"/>
    <property type="project" value="UniProtKB-KW"/>
</dbReference>
<feature type="compositionally biased region" description="Basic and acidic residues" evidence="10">
    <location>
        <begin position="1754"/>
        <end position="1767"/>
    </location>
</feature>
<feature type="transmembrane region" description="Helical" evidence="11">
    <location>
        <begin position="2220"/>
        <end position="2241"/>
    </location>
</feature>
<proteinExistence type="predicted"/>
<feature type="compositionally biased region" description="Polar residues" evidence="10">
    <location>
        <begin position="1012"/>
        <end position="1048"/>
    </location>
</feature>
<protein>
    <submittedName>
        <fullName evidence="14">G_PROTEIN_RECEP_F1_2 domain-containing protein</fullName>
    </submittedName>
</protein>
<evidence type="ECO:0000256" key="7">
    <source>
        <dbReference type="ARBA" id="ARBA00023157"/>
    </source>
</evidence>
<feature type="compositionally biased region" description="Acidic residues" evidence="10">
    <location>
        <begin position="1978"/>
        <end position="1987"/>
    </location>
</feature>
<dbReference type="Proteomes" id="UP000095280">
    <property type="component" value="Unplaced"/>
</dbReference>
<dbReference type="PANTHER" id="PTHR24248">
    <property type="entry name" value="ADRENERGIC RECEPTOR-RELATED G-PROTEIN COUPLED RECEPTOR"/>
    <property type="match status" value="1"/>
</dbReference>
<dbReference type="InterPro" id="IPR036691">
    <property type="entry name" value="Endo/exonu/phosph_ase_sf"/>
</dbReference>
<feature type="region of interest" description="Disordered" evidence="10">
    <location>
        <begin position="1264"/>
        <end position="1353"/>
    </location>
</feature>
<evidence type="ECO:0000256" key="11">
    <source>
        <dbReference type="SAM" id="Phobius"/>
    </source>
</evidence>
<dbReference type="InterPro" id="IPR000276">
    <property type="entry name" value="GPCR_Rhodpsn"/>
</dbReference>
<keyword evidence="2" id="KW-1003">Cell membrane</keyword>
<feature type="compositionally biased region" description="Basic and acidic residues" evidence="10">
    <location>
        <begin position="1343"/>
        <end position="1353"/>
    </location>
</feature>
<evidence type="ECO:0000256" key="4">
    <source>
        <dbReference type="ARBA" id="ARBA00022989"/>
    </source>
</evidence>
<dbReference type="GO" id="GO:0045202">
    <property type="term" value="C:synapse"/>
    <property type="evidence" value="ECO:0007669"/>
    <property type="project" value="GOC"/>
</dbReference>
<feature type="region of interest" description="Disordered" evidence="10">
    <location>
        <begin position="2084"/>
        <end position="2104"/>
    </location>
</feature>
<dbReference type="SUPFAM" id="SSF52490">
    <property type="entry name" value="Tubulin nucleotide-binding domain-like"/>
    <property type="match status" value="1"/>
</dbReference>
<evidence type="ECO:0000313" key="14">
    <source>
        <dbReference type="WBParaSite" id="maker-uti_cns_0006205-snap-gene-0.4-mRNA-1"/>
    </source>
</evidence>
<comment type="subcellular location">
    <subcellularLocation>
        <location evidence="1">Cell membrane</location>
        <topology evidence="1">Multi-pass membrane protein</topology>
    </subcellularLocation>
</comment>
<dbReference type="SUPFAM" id="SSF81321">
    <property type="entry name" value="Family A G protein-coupled receptor-like"/>
    <property type="match status" value="1"/>
</dbReference>
<keyword evidence="5" id="KW-0297">G-protein coupled receptor</keyword>
<keyword evidence="6 11" id="KW-0472">Membrane</keyword>
<feature type="compositionally biased region" description="Basic and acidic residues" evidence="10">
    <location>
        <begin position="1092"/>
        <end position="1109"/>
    </location>
</feature>
<feature type="compositionally biased region" description="Polar residues" evidence="10">
    <location>
        <begin position="992"/>
        <end position="1003"/>
    </location>
</feature>
<evidence type="ECO:0000256" key="5">
    <source>
        <dbReference type="ARBA" id="ARBA00023040"/>
    </source>
</evidence>
<evidence type="ECO:0000256" key="3">
    <source>
        <dbReference type="ARBA" id="ARBA00022692"/>
    </source>
</evidence>
<evidence type="ECO:0000256" key="9">
    <source>
        <dbReference type="ARBA" id="ARBA00023224"/>
    </source>
</evidence>
<keyword evidence="8" id="KW-0675">Receptor</keyword>
<keyword evidence="4 11" id="KW-1133">Transmembrane helix</keyword>
<evidence type="ECO:0000256" key="2">
    <source>
        <dbReference type="ARBA" id="ARBA00022475"/>
    </source>
</evidence>
<feature type="transmembrane region" description="Helical" evidence="11">
    <location>
        <begin position="2146"/>
        <end position="2169"/>
    </location>
</feature>
<feature type="region of interest" description="Disordered" evidence="10">
    <location>
        <begin position="1970"/>
        <end position="2063"/>
    </location>
</feature>
<accession>A0A1I8HHL0</accession>
<feature type="compositionally biased region" description="Acidic residues" evidence="10">
    <location>
        <begin position="1292"/>
        <end position="1304"/>
    </location>
</feature>
<dbReference type="Gene3D" id="3.60.10.10">
    <property type="entry name" value="Endonuclease/exonuclease/phosphatase"/>
    <property type="match status" value="1"/>
</dbReference>